<dbReference type="RefSeq" id="XP_040762856.1">
    <property type="nucleotide sequence ID" value="XM_040912761.1"/>
</dbReference>
<evidence type="ECO:0000313" key="4">
    <source>
        <dbReference type="Proteomes" id="UP000076871"/>
    </source>
</evidence>
<dbReference type="EMBL" id="KV427632">
    <property type="protein sequence ID" value="KZT05116.1"/>
    <property type="molecule type" value="Genomic_DNA"/>
</dbReference>
<dbReference type="AlphaFoldDB" id="A0A165DL16"/>
<feature type="region of interest" description="Disordered" evidence="1">
    <location>
        <begin position="294"/>
        <end position="328"/>
    </location>
</feature>
<protein>
    <recommendedName>
        <fullName evidence="5">Retrotransposon gag domain-containing protein</fullName>
    </recommendedName>
</protein>
<dbReference type="GeneID" id="63829789"/>
<evidence type="ECO:0000313" key="3">
    <source>
        <dbReference type="EMBL" id="KZT05116.1"/>
    </source>
</evidence>
<dbReference type="Proteomes" id="UP000076871">
    <property type="component" value="Unassembled WGS sequence"/>
</dbReference>
<organism evidence="3 4">
    <name type="scientific">Laetiporus sulphureus 93-53</name>
    <dbReference type="NCBI Taxonomy" id="1314785"/>
    <lineage>
        <taxon>Eukaryota</taxon>
        <taxon>Fungi</taxon>
        <taxon>Dikarya</taxon>
        <taxon>Basidiomycota</taxon>
        <taxon>Agaricomycotina</taxon>
        <taxon>Agaricomycetes</taxon>
        <taxon>Polyporales</taxon>
        <taxon>Laetiporus</taxon>
    </lineage>
</organism>
<evidence type="ECO:0008006" key="5">
    <source>
        <dbReference type="Google" id="ProtNLM"/>
    </source>
</evidence>
<gene>
    <name evidence="3" type="ORF">LAESUDRAFT_760562</name>
</gene>
<dbReference type="InParanoid" id="A0A165DL16"/>
<dbReference type="OrthoDB" id="2768905at2759"/>
<feature type="chain" id="PRO_5007856624" description="Retrotransposon gag domain-containing protein" evidence="2">
    <location>
        <begin position="24"/>
        <end position="809"/>
    </location>
</feature>
<evidence type="ECO:0000256" key="1">
    <source>
        <dbReference type="SAM" id="MobiDB-lite"/>
    </source>
</evidence>
<feature type="signal peptide" evidence="2">
    <location>
        <begin position="1"/>
        <end position="23"/>
    </location>
</feature>
<sequence>MAAHLVLWFARLVLNSGFHLRQAVLVVEPQQDSELPKASKRKATPRIDLDAHYKHQKINKERGRLLTLASLGASSTDRQRAAARVVDTTHIIKRGIICKPRNHTPPLECYKPRKGHLTTGSHKPAPPPELITSNAVSPIIVAPQPVRPLSNFVKVNTHAQPIRPLPSKVRPTLHIETLKKQVSATRFRLQPILGVFWERIDQDKQKKVQLLASELDKVCADLYMGTHEYTFVDKQVINTCCLEIGRINFKEIGKQQRLDEIFNYIYITMEGADRAYASMFRQRMDDILHTNVESAHDGSTPRASQRNSPEPALGPQDSASQVGGPASPTPSLLPAYVPPIWEFDGHQFEHLEDALRQSAPGEVPDHIREWVIVAMKLTVSTEVAKVYNVLGNKMYEHKKAFESLIQNNKSEHRLKEGMLQTEIGKLKDRILVQDAHMTVLNDELTVTAAMLNTGKEMMEIKAANVKLRHELASLKASGVTVMQGQMSGMVQSHKPHIKIAEPPHYSSKGSLEDWLQQLGIWMRWNEINDDEHKITMALLHLEGGAFTYMSKYATRAAARQALGTWEDFINILKVNYRTLDPDKDAQQHLKDICGKTYPTMVSFAEQFHQWATKTNLGHTALIGYIAEHRSKDVRQAMVTRDSLGISNPITWLEYLDLCLQLESKFRADKAGQCGTVTTSSSSAPRALKDSNAMVVDRVSTLTKEQEGWLEKKLCVRCGKHPFIFKQRCPDPKYKGKFEMPKRGQATRAISSNTASDISDDSKARYEAVRAFIASYDAKGKEKEAEPEPAVEAARITEVEDDEDFLQWVL</sequence>
<reference evidence="3 4" key="1">
    <citation type="journal article" date="2016" name="Mol. Biol. Evol.">
        <title>Comparative Genomics of Early-Diverging Mushroom-Forming Fungi Provides Insights into the Origins of Lignocellulose Decay Capabilities.</title>
        <authorList>
            <person name="Nagy L.G."/>
            <person name="Riley R."/>
            <person name="Tritt A."/>
            <person name="Adam C."/>
            <person name="Daum C."/>
            <person name="Floudas D."/>
            <person name="Sun H."/>
            <person name="Yadav J.S."/>
            <person name="Pangilinan J."/>
            <person name="Larsson K.H."/>
            <person name="Matsuura K."/>
            <person name="Barry K."/>
            <person name="Labutti K."/>
            <person name="Kuo R."/>
            <person name="Ohm R.A."/>
            <person name="Bhattacharya S.S."/>
            <person name="Shirouzu T."/>
            <person name="Yoshinaga Y."/>
            <person name="Martin F.M."/>
            <person name="Grigoriev I.V."/>
            <person name="Hibbett D.S."/>
        </authorList>
    </citation>
    <scope>NUCLEOTIDE SEQUENCE [LARGE SCALE GENOMIC DNA]</scope>
    <source>
        <strain evidence="3 4">93-53</strain>
    </source>
</reference>
<name>A0A165DL16_9APHY</name>
<keyword evidence="4" id="KW-1185">Reference proteome</keyword>
<accession>A0A165DL16</accession>
<evidence type="ECO:0000256" key="2">
    <source>
        <dbReference type="SAM" id="SignalP"/>
    </source>
</evidence>
<proteinExistence type="predicted"/>
<keyword evidence="2" id="KW-0732">Signal</keyword>